<dbReference type="Gene3D" id="3.30.160.20">
    <property type="match status" value="2"/>
</dbReference>
<dbReference type="Pfam" id="PF00035">
    <property type="entry name" value="dsrm"/>
    <property type="match status" value="2"/>
</dbReference>
<dbReference type="InterPro" id="IPR014720">
    <property type="entry name" value="dsRBD_dom"/>
</dbReference>
<dbReference type="EMBL" id="CP133612">
    <property type="protein sequence ID" value="WMV09168.1"/>
    <property type="molecule type" value="Genomic_DNA"/>
</dbReference>
<dbReference type="PANTHER" id="PTHR46031:SF16">
    <property type="entry name" value="DOUBLE-STRANDED RNA-BINDING PROTEIN 4"/>
    <property type="match status" value="1"/>
</dbReference>
<feature type="domain" description="DRBM" evidence="4">
    <location>
        <begin position="196"/>
        <end position="264"/>
    </location>
</feature>
<dbReference type="PROSITE" id="PS50137">
    <property type="entry name" value="DS_RBD"/>
    <property type="match status" value="2"/>
</dbReference>
<keyword evidence="1" id="KW-0677">Repeat</keyword>
<accession>A0AAF0PQP9</accession>
<keyword evidence="2 3" id="KW-0694">RNA-binding</keyword>
<proteinExistence type="predicted"/>
<evidence type="ECO:0000313" key="5">
    <source>
        <dbReference type="EMBL" id="WMV09168.1"/>
    </source>
</evidence>
<reference evidence="5" key="1">
    <citation type="submission" date="2023-08" db="EMBL/GenBank/DDBJ databases">
        <title>A de novo genome assembly of Solanum verrucosum Schlechtendal, a Mexican diploid species geographically isolated from the other diploid A-genome species in potato relatives.</title>
        <authorList>
            <person name="Hosaka K."/>
        </authorList>
    </citation>
    <scope>NUCLEOTIDE SEQUENCE</scope>
    <source>
        <tissue evidence="5">Young leaves</tissue>
    </source>
</reference>
<dbReference type="AlphaFoldDB" id="A0AAF0PQP9"/>
<dbReference type="SUPFAM" id="SSF54768">
    <property type="entry name" value="dsRNA-binding domain-like"/>
    <property type="match status" value="2"/>
</dbReference>
<dbReference type="PANTHER" id="PTHR46031">
    <property type="match status" value="1"/>
</dbReference>
<dbReference type="GO" id="GO:0003725">
    <property type="term" value="F:double-stranded RNA binding"/>
    <property type="evidence" value="ECO:0007669"/>
    <property type="project" value="InterPro"/>
</dbReference>
<evidence type="ECO:0000256" key="3">
    <source>
        <dbReference type="PROSITE-ProRule" id="PRU00266"/>
    </source>
</evidence>
<sequence length="402" mass="45469">MMSEELASFGPTCWNREGNMSGHKERWKIVLVCIWWTIWRERNQRCFEIKSIPFQSLKLNCLITFYFLCNYVLPKKVEDITQFLDSLGGIYVIDFFGFAYYKFLILYNFVHVAGMLHLYKSRLQHYAQKQNLTLPVYSSELDGPPHARCFRSKVTVDGVTYETQEFFSTLKEAEHAAAKVAFESLALNDTQEDEGLYKTLLQELAQKEALLFPVYDTARTGPPHAPVFRSMVEVGDGTFQGQEAKTKKQAEMNAAKVAYNALVKRGQLDEPLHVLPVSSECVVADVSQLVVQQKTKLIIEELSLQNEEANTNAKRHRCSNAPNTYSLIRDHRPDAPFVASDSTDAVVESVDSGTYAGTSILPSEKIFIFPRKANMDLPSGASVLPCSNEKWVAASLELNRNH</sequence>
<dbReference type="CDD" id="cd19907">
    <property type="entry name" value="DSRM_AtDRB-like_rpt1"/>
    <property type="match status" value="1"/>
</dbReference>
<evidence type="ECO:0000259" key="4">
    <source>
        <dbReference type="PROSITE" id="PS50137"/>
    </source>
</evidence>
<evidence type="ECO:0000313" key="6">
    <source>
        <dbReference type="Proteomes" id="UP001234989"/>
    </source>
</evidence>
<evidence type="ECO:0000256" key="1">
    <source>
        <dbReference type="ARBA" id="ARBA00022737"/>
    </source>
</evidence>
<protein>
    <recommendedName>
        <fullName evidence="4">DRBM domain-containing protein</fullName>
    </recommendedName>
</protein>
<evidence type="ECO:0000256" key="2">
    <source>
        <dbReference type="ARBA" id="ARBA00022884"/>
    </source>
</evidence>
<feature type="domain" description="DRBM" evidence="4">
    <location>
        <begin position="118"/>
        <end position="187"/>
    </location>
</feature>
<gene>
    <name evidence="5" type="ORF">MTR67_002553</name>
</gene>
<organism evidence="5 6">
    <name type="scientific">Solanum verrucosum</name>
    <dbReference type="NCBI Taxonomy" id="315347"/>
    <lineage>
        <taxon>Eukaryota</taxon>
        <taxon>Viridiplantae</taxon>
        <taxon>Streptophyta</taxon>
        <taxon>Embryophyta</taxon>
        <taxon>Tracheophyta</taxon>
        <taxon>Spermatophyta</taxon>
        <taxon>Magnoliopsida</taxon>
        <taxon>eudicotyledons</taxon>
        <taxon>Gunneridae</taxon>
        <taxon>Pentapetalae</taxon>
        <taxon>asterids</taxon>
        <taxon>lamiids</taxon>
        <taxon>Solanales</taxon>
        <taxon>Solanaceae</taxon>
        <taxon>Solanoideae</taxon>
        <taxon>Solaneae</taxon>
        <taxon>Solanum</taxon>
    </lineage>
</organism>
<name>A0AAF0PQP9_SOLVR</name>
<keyword evidence="6" id="KW-1185">Reference proteome</keyword>
<dbReference type="Proteomes" id="UP001234989">
    <property type="component" value="Chromosome 1"/>
</dbReference>
<dbReference type="SMART" id="SM00358">
    <property type="entry name" value="DSRM"/>
    <property type="match status" value="2"/>
</dbReference>
<dbReference type="InterPro" id="IPR044450">
    <property type="entry name" value="AtDRB-like_DSRM_1"/>
</dbReference>